<feature type="transmembrane region" description="Helical" evidence="7">
    <location>
        <begin position="109"/>
        <end position="131"/>
    </location>
</feature>
<evidence type="ECO:0000259" key="8">
    <source>
        <dbReference type="Pfam" id="PF01478"/>
    </source>
</evidence>
<evidence type="ECO:0000259" key="9">
    <source>
        <dbReference type="Pfam" id="PF06750"/>
    </source>
</evidence>
<comment type="similarity">
    <text evidence="2">Belongs to the peptidase A24 family.</text>
</comment>
<evidence type="ECO:0000256" key="7">
    <source>
        <dbReference type="SAM" id="Phobius"/>
    </source>
</evidence>
<dbReference type="Pfam" id="PF01478">
    <property type="entry name" value="Peptidase_A24"/>
    <property type="match status" value="1"/>
</dbReference>
<feature type="transmembrane region" description="Helical" evidence="7">
    <location>
        <begin position="216"/>
        <end position="236"/>
    </location>
</feature>
<comment type="subcellular location">
    <subcellularLocation>
        <location evidence="1">Cell membrane</location>
        <topology evidence="1">Multi-pass membrane protein</topology>
    </subcellularLocation>
</comment>
<comment type="caution">
    <text evidence="10">The sequence shown here is derived from an EMBL/GenBank/DDBJ whole genome shotgun (WGS) entry which is preliminary data.</text>
</comment>
<accession>A0ABR8S3N8</accession>
<keyword evidence="6 7" id="KW-0472">Membrane</keyword>
<evidence type="ECO:0000256" key="4">
    <source>
        <dbReference type="ARBA" id="ARBA00022692"/>
    </source>
</evidence>
<feature type="transmembrane region" description="Helical" evidence="7">
    <location>
        <begin position="169"/>
        <end position="185"/>
    </location>
</feature>
<keyword evidence="3" id="KW-1003">Cell membrane</keyword>
<dbReference type="PANTHER" id="PTHR30487:SF0">
    <property type="entry name" value="PREPILIN LEADER PEPTIDASE_N-METHYLTRANSFERASE-RELATED"/>
    <property type="match status" value="1"/>
</dbReference>
<keyword evidence="5 7" id="KW-1133">Transmembrane helix</keyword>
<dbReference type="Gene3D" id="1.20.120.1220">
    <property type="match status" value="1"/>
</dbReference>
<dbReference type="Proteomes" id="UP000648352">
    <property type="component" value="Unassembled WGS sequence"/>
</dbReference>
<evidence type="ECO:0000256" key="6">
    <source>
        <dbReference type="ARBA" id="ARBA00023136"/>
    </source>
</evidence>
<dbReference type="InterPro" id="IPR050882">
    <property type="entry name" value="Prepilin_peptidase/N-MTase"/>
</dbReference>
<dbReference type="RefSeq" id="WP_191719260.1">
    <property type="nucleotide sequence ID" value="NZ_JACSQP010000005.1"/>
</dbReference>
<feature type="domain" description="Prepilin peptidase A24 N-terminal" evidence="9">
    <location>
        <begin position="14"/>
        <end position="94"/>
    </location>
</feature>
<gene>
    <name evidence="10" type="ORF">H9651_10585</name>
</gene>
<reference evidence="10 11" key="1">
    <citation type="submission" date="2020-08" db="EMBL/GenBank/DDBJ databases">
        <title>A Genomic Blueprint of the Chicken Gut Microbiome.</title>
        <authorList>
            <person name="Gilroy R."/>
            <person name="Ravi A."/>
            <person name="Getino M."/>
            <person name="Pursley I."/>
            <person name="Horton D.L."/>
            <person name="Alikhan N.-F."/>
            <person name="Baker D."/>
            <person name="Gharbi K."/>
            <person name="Hall N."/>
            <person name="Watson M."/>
            <person name="Adriaenssens E.M."/>
            <person name="Foster-Nyarko E."/>
            <person name="Jarju S."/>
            <person name="Secka A."/>
            <person name="Antonio M."/>
            <person name="Oren A."/>
            <person name="Chaudhuri R."/>
            <person name="La Ragione R.M."/>
            <person name="Hildebrand F."/>
            <person name="Pallen M.J."/>
        </authorList>
    </citation>
    <scope>NUCLEOTIDE SEQUENCE [LARGE SCALE GENOMIC DNA]</scope>
    <source>
        <strain evidence="10 11">Sa4CUA7</strain>
    </source>
</reference>
<feature type="transmembrane region" description="Helical" evidence="7">
    <location>
        <begin position="6"/>
        <end position="27"/>
    </location>
</feature>
<protein>
    <submittedName>
        <fullName evidence="10">Prepilin peptidase</fullName>
    </submittedName>
</protein>
<dbReference type="Pfam" id="PF06750">
    <property type="entry name" value="A24_N_bact"/>
    <property type="match status" value="1"/>
</dbReference>
<keyword evidence="11" id="KW-1185">Reference proteome</keyword>
<evidence type="ECO:0000256" key="3">
    <source>
        <dbReference type="ARBA" id="ARBA00022475"/>
    </source>
</evidence>
<keyword evidence="4 7" id="KW-0812">Transmembrane</keyword>
<evidence type="ECO:0000256" key="5">
    <source>
        <dbReference type="ARBA" id="ARBA00022989"/>
    </source>
</evidence>
<evidence type="ECO:0000313" key="11">
    <source>
        <dbReference type="Proteomes" id="UP000648352"/>
    </source>
</evidence>
<dbReference type="InterPro" id="IPR000045">
    <property type="entry name" value="Prepilin_IV_endopep_pep"/>
</dbReference>
<proteinExistence type="inferred from homology"/>
<feature type="transmembrane region" description="Helical" evidence="7">
    <location>
        <begin position="80"/>
        <end position="97"/>
    </location>
</feature>
<feature type="transmembrane region" description="Helical" evidence="7">
    <location>
        <begin position="248"/>
        <end position="267"/>
    </location>
</feature>
<evidence type="ECO:0000256" key="1">
    <source>
        <dbReference type="ARBA" id="ARBA00004651"/>
    </source>
</evidence>
<sequence length="276" mass="28316">MNPLSIYLLALAGLFGLVIGSFLNVVIHRVPAGIPLTRASSCPRCDAPVRPWQNVPVVSWLALRGRCAACGLPISRRYPLVEAATAAAFVLVAWIALDADRAIAGVPATGAAVTVAAALLYFAAISIALTLIDLDVHRLPNAIVLPSYGVALGLFTLACLLGAPWVSLGRAAVGGAALFAFYLVLRSVRPGAMGGGDVKLAGVVGIYLGWLGWGPLVVGGFAAFVLGGVFGVALMISRRAGRSTAIPFGPWMIAGAWVGILVGVPLAEGYVGLLVP</sequence>
<name>A0ABR8S3N8_9MICO</name>
<dbReference type="PANTHER" id="PTHR30487">
    <property type="entry name" value="TYPE 4 PREPILIN-LIKE PROTEINS LEADER PEPTIDE-PROCESSING ENZYME"/>
    <property type="match status" value="1"/>
</dbReference>
<feature type="domain" description="Prepilin type IV endopeptidase peptidase" evidence="8">
    <location>
        <begin position="121"/>
        <end position="232"/>
    </location>
</feature>
<dbReference type="EMBL" id="JACSQP010000005">
    <property type="protein sequence ID" value="MBD7958086.1"/>
    <property type="molecule type" value="Genomic_DNA"/>
</dbReference>
<evidence type="ECO:0000313" key="10">
    <source>
        <dbReference type="EMBL" id="MBD7958086.1"/>
    </source>
</evidence>
<feature type="transmembrane region" description="Helical" evidence="7">
    <location>
        <begin position="143"/>
        <end position="163"/>
    </location>
</feature>
<organism evidence="10 11">
    <name type="scientific">Microbacterium pullorum</name>
    <dbReference type="NCBI Taxonomy" id="2762236"/>
    <lineage>
        <taxon>Bacteria</taxon>
        <taxon>Bacillati</taxon>
        <taxon>Actinomycetota</taxon>
        <taxon>Actinomycetes</taxon>
        <taxon>Micrococcales</taxon>
        <taxon>Microbacteriaceae</taxon>
        <taxon>Microbacterium</taxon>
    </lineage>
</organism>
<dbReference type="InterPro" id="IPR010627">
    <property type="entry name" value="Prepilin_pept_A24_N"/>
</dbReference>
<evidence type="ECO:0000256" key="2">
    <source>
        <dbReference type="ARBA" id="ARBA00005801"/>
    </source>
</evidence>